<name>A0ABX5IUS8_9GAMM</name>
<dbReference type="InterPro" id="IPR003451">
    <property type="entry name" value="LytB/IspH"/>
</dbReference>
<keyword evidence="2 5" id="KW-0479">Metal-binding</keyword>
<feature type="binding site" evidence="5">
    <location>
        <position position="290"/>
    </location>
    <ligand>
        <name>dimethylallyl diphosphate</name>
        <dbReference type="ChEBI" id="CHEBI:57623"/>
    </ligand>
</feature>
<comment type="pathway">
    <text evidence="5">Isoprenoid biosynthesis; isopentenyl diphosphate biosynthesis via DXP pathway; isopentenyl diphosphate from 1-deoxy-D-xylulose 5-phosphate: step 6/6.</text>
</comment>
<keyword evidence="5" id="KW-0560">Oxidoreductase</keyword>
<feature type="binding site" evidence="5">
    <location>
        <position position="247"/>
    </location>
    <ligand>
        <name>dimethylallyl diphosphate</name>
        <dbReference type="ChEBI" id="CHEBI:57623"/>
    </ligand>
</feature>
<accession>A0ABX5IUS8</accession>
<evidence type="ECO:0000256" key="3">
    <source>
        <dbReference type="ARBA" id="ARBA00023004"/>
    </source>
</evidence>
<dbReference type="PANTHER" id="PTHR30426:SF0">
    <property type="entry name" value="4-HYDROXY-3-METHYLBUT-2-ENYL DIPHOSPHATE REDUCTASE"/>
    <property type="match status" value="1"/>
</dbReference>
<feature type="binding site" evidence="5">
    <location>
        <position position="144"/>
    </location>
    <ligand>
        <name>dimethylallyl diphosphate</name>
        <dbReference type="ChEBI" id="CHEBI:57623"/>
    </ligand>
</feature>
<feature type="binding site" evidence="5">
    <location>
        <position position="218"/>
    </location>
    <ligand>
        <name>[4Fe-4S] cluster</name>
        <dbReference type="ChEBI" id="CHEBI:49883"/>
    </ligand>
</feature>
<evidence type="ECO:0000256" key="5">
    <source>
        <dbReference type="HAMAP-Rule" id="MF_00191"/>
    </source>
</evidence>
<keyword evidence="4 5" id="KW-0411">Iron-sulfur</keyword>
<feature type="binding site" evidence="5">
    <location>
        <position position="290"/>
    </location>
    <ligand>
        <name>isopentenyl diphosphate</name>
        <dbReference type="ChEBI" id="CHEBI:128769"/>
    </ligand>
</feature>
<comment type="similarity">
    <text evidence="5">Belongs to the IspH family.</text>
</comment>
<feature type="binding site" evidence="5">
    <location>
        <position position="290"/>
    </location>
    <ligand>
        <name>(2E)-4-hydroxy-3-methylbut-2-enyl diphosphate</name>
        <dbReference type="ChEBI" id="CHEBI:128753"/>
    </ligand>
</feature>
<dbReference type="HAMAP" id="MF_00191">
    <property type="entry name" value="IspH"/>
    <property type="match status" value="1"/>
</dbReference>
<reference evidence="6 7" key="1">
    <citation type="submission" date="2018-03" db="EMBL/GenBank/DDBJ databases">
        <authorList>
            <person name="Zhou J."/>
            <person name="Li X."/>
            <person name="Xue M."/>
            <person name="Yin J."/>
        </authorList>
    </citation>
    <scope>NUCLEOTIDE SEQUENCE [LARGE SCALE GENOMIC DNA]</scope>
    <source>
        <strain evidence="6 7">SYSU ZJ2214</strain>
    </source>
</reference>
<evidence type="ECO:0000313" key="7">
    <source>
        <dbReference type="Proteomes" id="UP000241895"/>
    </source>
</evidence>
<feature type="binding site" evidence="5">
    <location>
        <position position="94"/>
    </location>
    <ligand>
        <name>isopentenyl diphosphate</name>
        <dbReference type="ChEBI" id="CHEBI:128769"/>
    </ligand>
</feature>
<feature type="binding site" evidence="5">
    <location>
        <position position="144"/>
    </location>
    <ligand>
        <name>isopentenyl diphosphate</name>
        <dbReference type="ChEBI" id="CHEBI:128769"/>
    </ligand>
</feature>
<organism evidence="6 7">
    <name type="scientific">Halomonas litopenaei</name>
    <dbReference type="NCBI Taxonomy" id="2109328"/>
    <lineage>
        <taxon>Bacteria</taxon>
        <taxon>Pseudomonadati</taxon>
        <taxon>Pseudomonadota</taxon>
        <taxon>Gammaproteobacteria</taxon>
        <taxon>Oceanospirillales</taxon>
        <taxon>Halomonadaceae</taxon>
        <taxon>Halomonas</taxon>
    </lineage>
</organism>
<feature type="binding site" evidence="5">
    <location>
        <position position="61"/>
    </location>
    <ligand>
        <name>(2E)-4-hydroxy-3-methylbut-2-enyl diphosphate</name>
        <dbReference type="ChEBI" id="CHEBI:128753"/>
    </ligand>
</feature>
<comment type="catalytic activity">
    <reaction evidence="5">
        <text>dimethylallyl diphosphate + 2 oxidized [2Fe-2S]-[ferredoxin] + H2O = (2E)-4-hydroxy-3-methylbut-2-enyl diphosphate + 2 reduced [2Fe-2S]-[ferredoxin] + 2 H(+)</text>
        <dbReference type="Rhea" id="RHEA:24825"/>
        <dbReference type="Rhea" id="RHEA-COMP:10000"/>
        <dbReference type="Rhea" id="RHEA-COMP:10001"/>
        <dbReference type="ChEBI" id="CHEBI:15377"/>
        <dbReference type="ChEBI" id="CHEBI:15378"/>
        <dbReference type="ChEBI" id="CHEBI:33737"/>
        <dbReference type="ChEBI" id="CHEBI:33738"/>
        <dbReference type="ChEBI" id="CHEBI:57623"/>
        <dbReference type="ChEBI" id="CHEBI:128753"/>
        <dbReference type="EC" id="1.17.7.4"/>
    </reaction>
</comment>
<dbReference type="Pfam" id="PF02401">
    <property type="entry name" value="LYTB"/>
    <property type="match status" value="1"/>
</dbReference>
<comment type="function">
    <text evidence="5">Catalyzes the conversion of 1-hydroxy-2-methyl-2-(E)-butenyl 4-diphosphate (HMBPP) into a mixture of isopentenyl diphosphate (IPP) and dimethylallyl diphosphate (DMAPP). Acts in the terminal step of the DOXP/MEP pathway for isoprenoid precursor biosynthesis.</text>
</comment>
<dbReference type="EC" id="1.17.7.4" evidence="5"/>
<feature type="binding site" evidence="5">
    <location>
        <position position="246"/>
    </location>
    <ligand>
        <name>dimethylallyl diphosphate</name>
        <dbReference type="ChEBI" id="CHEBI:57623"/>
    </ligand>
</feature>
<dbReference type="Proteomes" id="UP000241895">
    <property type="component" value="Unassembled WGS sequence"/>
</dbReference>
<feature type="binding site" evidence="5">
    <location>
        <position position="144"/>
    </location>
    <ligand>
        <name>(2E)-4-hydroxy-3-methylbut-2-enyl diphosphate</name>
        <dbReference type="ChEBI" id="CHEBI:128753"/>
    </ligand>
</feature>
<feature type="binding site" evidence="5">
    <location>
        <position position="246"/>
    </location>
    <ligand>
        <name>(2E)-4-hydroxy-3-methylbut-2-enyl diphosphate</name>
        <dbReference type="ChEBI" id="CHEBI:128753"/>
    </ligand>
</feature>
<sequence>MTTRIIRSTRCQDGTEARQTMQIKLANPRGFCAGVDRAIDIVNSALDVFGPPIYVRHEVVHNRFVVDSLRERGAIFVEELHEVPDDVIVIFSAHGVSRAVQEEAERRGLKVFDATCPLVTKVHMEVLRYARRGQECILIGHEGHPEVEGTMGRYDTSHGGQIYLVEDEKDVARLEVKDPSRLAFVTQTTLSMDDTARVIEALRATFPDIQGPRKDDICYATQNRQDAVRELAAGSDLVLVVGSPNSSNSNRLRELSERVGTPAYLIDSAEQIDPAWLANIGAVGVTAGASAPEVLVKGVIDRLTELGAEAPEELAGREETITFSMPRELRERVIVSD</sequence>
<feature type="binding site" evidence="5">
    <location>
        <position position="94"/>
    </location>
    <ligand>
        <name>dimethylallyl diphosphate</name>
        <dbReference type="ChEBI" id="CHEBI:57623"/>
    </ligand>
</feature>
<feature type="binding site" evidence="5">
    <location>
        <position position="246"/>
    </location>
    <ligand>
        <name>isopentenyl diphosphate</name>
        <dbReference type="ChEBI" id="CHEBI:128769"/>
    </ligand>
</feature>
<dbReference type="NCBIfam" id="TIGR00216">
    <property type="entry name" value="ispH_lytB"/>
    <property type="match status" value="1"/>
</dbReference>
<evidence type="ECO:0000256" key="2">
    <source>
        <dbReference type="ARBA" id="ARBA00022723"/>
    </source>
</evidence>
<feature type="binding site" evidence="5">
    <location>
        <position position="247"/>
    </location>
    <ligand>
        <name>isopentenyl diphosphate</name>
        <dbReference type="ChEBI" id="CHEBI:128769"/>
    </ligand>
</feature>
<feature type="binding site" evidence="5">
    <location>
        <position position="247"/>
    </location>
    <ligand>
        <name>(2E)-4-hydroxy-3-methylbut-2-enyl diphosphate</name>
        <dbReference type="ChEBI" id="CHEBI:128753"/>
    </ligand>
</feature>
<evidence type="ECO:0000313" key="6">
    <source>
        <dbReference type="EMBL" id="PTL92022.1"/>
    </source>
</evidence>
<comment type="cofactor">
    <cofactor evidence="5">
        <name>[4Fe-4S] cluster</name>
        <dbReference type="ChEBI" id="CHEBI:49883"/>
    </cofactor>
    <text evidence="5">Binds 1 [4Fe-4S] cluster per subunit.</text>
</comment>
<comment type="catalytic activity">
    <reaction evidence="5">
        <text>isopentenyl diphosphate + 2 oxidized [2Fe-2S]-[ferredoxin] + H2O = (2E)-4-hydroxy-3-methylbut-2-enyl diphosphate + 2 reduced [2Fe-2S]-[ferredoxin] + 2 H(+)</text>
        <dbReference type="Rhea" id="RHEA:24488"/>
        <dbReference type="Rhea" id="RHEA-COMP:10000"/>
        <dbReference type="Rhea" id="RHEA-COMP:10001"/>
        <dbReference type="ChEBI" id="CHEBI:15377"/>
        <dbReference type="ChEBI" id="CHEBI:15378"/>
        <dbReference type="ChEBI" id="CHEBI:33737"/>
        <dbReference type="ChEBI" id="CHEBI:33738"/>
        <dbReference type="ChEBI" id="CHEBI:128753"/>
        <dbReference type="ChEBI" id="CHEBI:128769"/>
        <dbReference type="EC" id="1.17.7.4"/>
    </reaction>
</comment>
<dbReference type="EMBL" id="PXNS01000013">
    <property type="protein sequence ID" value="PTL92022.1"/>
    <property type="molecule type" value="Genomic_DNA"/>
</dbReference>
<dbReference type="Gene3D" id="3.40.50.11270">
    <property type="match status" value="1"/>
</dbReference>
<comment type="caution">
    <text evidence="6">The sequence shown here is derived from an EMBL/GenBank/DDBJ whole genome shotgun (WGS) entry which is preliminary data.</text>
</comment>
<feature type="binding site" evidence="5">
    <location>
        <position position="32"/>
    </location>
    <ligand>
        <name>[4Fe-4S] cluster</name>
        <dbReference type="ChEBI" id="CHEBI:49883"/>
    </ligand>
</feature>
<dbReference type="CDD" id="cd13944">
    <property type="entry name" value="lytB_ispH"/>
    <property type="match status" value="1"/>
</dbReference>
<feature type="binding site" evidence="5">
    <location>
        <position position="61"/>
    </location>
    <ligand>
        <name>dimethylallyl diphosphate</name>
        <dbReference type="ChEBI" id="CHEBI:57623"/>
    </ligand>
</feature>
<keyword evidence="1 5" id="KW-0004">4Fe-4S</keyword>
<protein>
    <recommendedName>
        <fullName evidence="5">4-hydroxy-3-methylbut-2-enyl diphosphate reductase</fullName>
        <shortName evidence="5">HMBPP reductase</shortName>
        <ecNumber evidence="5">1.17.7.4</ecNumber>
    </recommendedName>
</protein>
<feature type="binding site" evidence="5">
    <location>
        <position position="116"/>
    </location>
    <ligand>
        <name>[4Fe-4S] cluster</name>
        <dbReference type="ChEBI" id="CHEBI:49883"/>
    </ligand>
</feature>
<comment type="pathway">
    <text evidence="5">Isoprenoid biosynthesis; dimethylallyl diphosphate biosynthesis; dimethylallyl diphosphate from (2E)-4-hydroxy-3-methylbutenyl diphosphate: step 1/1.</text>
</comment>
<evidence type="ECO:0000256" key="4">
    <source>
        <dbReference type="ARBA" id="ARBA00023014"/>
    </source>
</evidence>
<dbReference type="NCBIfam" id="NF002190">
    <property type="entry name" value="PRK01045.1-4"/>
    <property type="match status" value="1"/>
</dbReference>
<dbReference type="PANTHER" id="PTHR30426">
    <property type="entry name" value="4-HYDROXY-3-METHYLBUT-2-ENYL DIPHOSPHATE REDUCTASE"/>
    <property type="match status" value="1"/>
</dbReference>
<keyword evidence="5" id="KW-0414">Isoprene biosynthesis</keyword>
<dbReference type="Gene3D" id="3.40.1010.20">
    <property type="entry name" value="4-hydroxy-3-methylbut-2-enyl diphosphate reductase, catalytic domain"/>
    <property type="match status" value="2"/>
</dbReference>
<feature type="binding site" evidence="5">
    <location>
        <position position="188"/>
    </location>
    <ligand>
        <name>(2E)-4-hydroxy-3-methylbut-2-enyl diphosphate</name>
        <dbReference type="ChEBI" id="CHEBI:128753"/>
    </ligand>
</feature>
<feature type="active site" description="Proton donor" evidence="5">
    <location>
        <position position="146"/>
    </location>
</feature>
<feature type="binding site" evidence="5">
    <location>
        <position position="248"/>
    </location>
    <ligand>
        <name>dimethylallyl diphosphate</name>
        <dbReference type="ChEBI" id="CHEBI:57623"/>
    </ligand>
</feature>
<dbReference type="NCBIfam" id="NF002188">
    <property type="entry name" value="PRK01045.1-2"/>
    <property type="match status" value="1"/>
</dbReference>
<gene>
    <name evidence="5" type="primary">ispH</name>
    <name evidence="6" type="ORF">C6W88_18435</name>
</gene>
<feature type="binding site" evidence="5">
    <location>
        <position position="61"/>
    </location>
    <ligand>
        <name>isopentenyl diphosphate</name>
        <dbReference type="ChEBI" id="CHEBI:128769"/>
    </ligand>
</feature>
<proteinExistence type="inferred from homology"/>
<keyword evidence="3 5" id="KW-0408">Iron</keyword>
<evidence type="ECO:0000256" key="1">
    <source>
        <dbReference type="ARBA" id="ARBA00022485"/>
    </source>
</evidence>
<feature type="binding site" evidence="5">
    <location>
        <position position="248"/>
    </location>
    <ligand>
        <name>isopentenyl diphosphate</name>
        <dbReference type="ChEBI" id="CHEBI:128769"/>
    </ligand>
</feature>
<keyword evidence="7" id="KW-1185">Reference proteome</keyword>
<feature type="binding site" evidence="5">
    <location>
        <position position="248"/>
    </location>
    <ligand>
        <name>(2E)-4-hydroxy-3-methylbut-2-enyl diphosphate</name>
        <dbReference type="ChEBI" id="CHEBI:128753"/>
    </ligand>
</feature>
<feature type="binding site" evidence="5">
    <location>
        <position position="94"/>
    </location>
    <ligand>
        <name>(2E)-4-hydroxy-3-methylbut-2-enyl diphosphate</name>
        <dbReference type="ChEBI" id="CHEBI:128753"/>
    </ligand>
</feature>